<gene>
    <name evidence="1" type="ORF">CSKR_109559</name>
</gene>
<reference evidence="1 2" key="2">
    <citation type="journal article" date="2021" name="Genomics">
        <title>High-quality reference genome for Clonorchis sinensis.</title>
        <authorList>
            <person name="Young N.D."/>
            <person name="Stroehlein A.J."/>
            <person name="Kinkar L."/>
            <person name="Wang T."/>
            <person name="Sohn W.M."/>
            <person name="Chang B.C.H."/>
            <person name="Kaur P."/>
            <person name="Weisz D."/>
            <person name="Dudchenko O."/>
            <person name="Aiden E.L."/>
            <person name="Korhonen P.K."/>
            <person name="Gasser R.B."/>
        </authorList>
    </citation>
    <scope>NUCLEOTIDE SEQUENCE [LARGE SCALE GENOMIC DNA]</scope>
    <source>
        <strain evidence="1">Cs-k2</strain>
    </source>
</reference>
<evidence type="ECO:0000313" key="2">
    <source>
        <dbReference type="Proteomes" id="UP000286415"/>
    </source>
</evidence>
<dbReference type="Proteomes" id="UP000286415">
    <property type="component" value="Unassembled WGS sequence"/>
</dbReference>
<sequence length="109" mass="12224">MRRLKHEAAWCSTFSCLKTSQTGDPAGFEFTKSVYHSSRNTLICKSSWFCEGLTSKPAGSPVCDVFRQLNVLHQAASCLPLCFTYKFTVIRPWTLLMSNSLPTYCDQGS</sequence>
<accession>A0A3R7JN77</accession>
<evidence type="ECO:0000313" key="1">
    <source>
        <dbReference type="EMBL" id="KAG5453607.1"/>
    </source>
</evidence>
<proteinExistence type="predicted"/>
<dbReference type="OrthoDB" id="10524097at2759"/>
<comment type="caution">
    <text evidence="1">The sequence shown here is derived from an EMBL/GenBank/DDBJ whole genome shotgun (WGS) entry which is preliminary data.</text>
</comment>
<keyword evidence="2" id="KW-1185">Reference proteome</keyword>
<name>A0A3R7JN77_CLOSI</name>
<dbReference type="EMBL" id="NIRI02000010">
    <property type="protein sequence ID" value="KAG5453607.1"/>
    <property type="molecule type" value="Genomic_DNA"/>
</dbReference>
<organism evidence="1 2">
    <name type="scientific">Clonorchis sinensis</name>
    <name type="common">Chinese liver fluke</name>
    <dbReference type="NCBI Taxonomy" id="79923"/>
    <lineage>
        <taxon>Eukaryota</taxon>
        <taxon>Metazoa</taxon>
        <taxon>Spiralia</taxon>
        <taxon>Lophotrochozoa</taxon>
        <taxon>Platyhelminthes</taxon>
        <taxon>Trematoda</taxon>
        <taxon>Digenea</taxon>
        <taxon>Opisthorchiida</taxon>
        <taxon>Opisthorchiata</taxon>
        <taxon>Opisthorchiidae</taxon>
        <taxon>Clonorchis</taxon>
    </lineage>
</organism>
<dbReference type="InParanoid" id="A0A3R7JN77"/>
<dbReference type="AlphaFoldDB" id="A0A3R7JN77"/>
<protein>
    <submittedName>
        <fullName evidence="1">Uncharacterized protein</fullName>
    </submittedName>
</protein>
<reference evidence="1 2" key="1">
    <citation type="journal article" date="2018" name="Biotechnol. Adv.">
        <title>Improved genomic resources and new bioinformatic workflow for the carcinogenic parasite Clonorchis sinensis: Biotechnological implications.</title>
        <authorList>
            <person name="Wang D."/>
            <person name="Korhonen P.K."/>
            <person name="Gasser R.B."/>
            <person name="Young N.D."/>
        </authorList>
    </citation>
    <scope>NUCLEOTIDE SEQUENCE [LARGE SCALE GENOMIC DNA]</scope>
    <source>
        <strain evidence="1">Cs-k2</strain>
    </source>
</reference>